<dbReference type="InterPro" id="IPR021054">
    <property type="entry name" value="Cell_wall_mannoprotein_1"/>
</dbReference>
<evidence type="ECO:0000256" key="2">
    <source>
        <dbReference type="SAM" id="SignalP"/>
    </source>
</evidence>
<evidence type="ECO:0000313" key="3">
    <source>
        <dbReference type="EMBL" id="APA10671.1"/>
    </source>
</evidence>
<dbReference type="RefSeq" id="XP_001586494.1">
    <property type="nucleotide sequence ID" value="XM_001586444.1"/>
</dbReference>
<protein>
    <submittedName>
        <fullName evidence="3">Uncharacterized protein</fullName>
    </submittedName>
</protein>
<dbReference type="OMA" id="GHKVTEM"/>
<dbReference type="PANTHER" id="PTHR38123:SF1">
    <property type="entry name" value="HYDROPHOBIC SURFACE BINDING PROTEIN"/>
    <property type="match status" value="1"/>
</dbReference>
<dbReference type="VEuPathDB" id="FungiDB:sscle_06g054410"/>
<feature type="region of interest" description="Disordered" evidence="1">
    <location>
        <begin position="191"/>
        <end position="248"/>
    </location>
</feature>
<feature type="compositionally biased region" description="Low complexity" evidence="1">
    <location>
        <begin position="214"/>
        <end position="236"/>
    </location>
</feature>
<dbReference type="PANTHER" id="PTHR38123">
    <property type="entry name" value="CELL WALL SERINE-THREONINE-RICH GALACTOMANNOPROTEIN MP1 (AFU_ORTHOLOGUE AFUA_4G03240)"/>
    <property type="match status" value="1"/>
</dbReference>
<dbReference type="OrthoDB" id="3545072at2759"/>
<dbReference type="KEGG" id="ssl:SS1G_12481"/>
<evidence type="ECO:0000256" key="1">
    <source>
        <dbReference type="SAM" id="MobiDB-lite"/>
    </source>
</evidence>
<sequence length="381" mass="41739">MRFSYISALLLAPLTLAYPIASPSPSSDALSINQRDGSAPIDARALSVSQKINKIVDEGHKVTEMCQKYQGGVLESIYLYRQFKTCKSSVESAEKAAKQSGPLGEGESKKVVVALERLTPEFVQISKALKERKSMITGTRYQSYFQSELEKLQKNVDVCYSALHEKATSSHQSKIEELKSEADTQFEAVRKELSEKPKLRRSLGSRSDDDDSEGPAAGFPLPGLSGLPGLPEFPGSSELPGLSDLPGASEIPGFSQFPGISKRQALEKRSAEESIEEACEKGFEYVSTIFHGFFSSSKMGEYEAMLLPLLTGTTVQQVMEMFTLLEDMVETQYDNYETERAHGVQSKQAVKDLLHGLMGQVTSVAAAKERLGVPQSKSGRK</sequence>
<name>A0A1D9Q6W3_SCLS1</name>
<evidence type="ECO:0000313" key="4">
    <source>
        <dbReference type="Proteomes" id="UP000177798"/>
    </source>
</evidence>
<gene>
    <name evidence="3" type="ORF">sscle_06g054410</name>
</gene>
<proteinExistence type="predicted"/>
<dbReference type="Pfam" id="PF12296">
    <property type="entry name" value="HsbA"/>
    <property type="match status" value="1"/>
</dbReference>
<feature type="chain" id="PRO_5010585727" evidence="2">
    <location>
        <begin position="18"/>
        <end position="381"/>
    </location>
</feature>
<dbReference type="AlphaFoldDB" id="A0A1D9Q6W3"/>
<keyword evidence="2" id="KW-0732">Signal</keyword>
<accession>A0A1D9Q6W3</accession>
<organism evidence="3 4">
    <name type="scientific">Sclerotinia sclerotiorum (strain ATCC 18683 / 1980 / Ss-1)</name>
    <name type="common">White mold</name>
    <name type="synonym">Whetzelinia sclerotiorum</name>
    <dbReference type="NCBI Taxonomy" id="665079"/>
    <lineage>
        <taxon>Eukaryota</taxon>
        <taxon>Fungi</taxon>
        <taxon>Dikarya</taxon>
        <taxon>Ascomycota</taxon>
        <taxon>Pezizomycotina</taxon>
        <taxon>Leotiomycetes</taxon>
        <taxon>Helotiales</taxon>
        <taxon>Sclerotiniaceae</taxon>
        <taxon>Sclerotinia</taxon>
    </lineage>
</organism>
<dbReference type="Proteomes" id="UP000177798">
    <property type="component" value="Chromosome 6"/>
</dbReference>
<reference evidence="4" key="1">
    <citation type="journal article" date="2017" name="Genome Biol. Evol.">
        <title>The complete genome sequence of the phytopathogenic fungus Sclerotinia sclerotiorum reveals insights into the genome architecture of broad host range pathogens.</title>
        <authorList>
            <person name="Derbyshire M."/>
            <person name="Denton-Giles M."/>
            <person name="Hegedus D."/>
            <person name="Seifbarghy S."/>
            <person name="Rollins J."/>
            <person name="van Kan J."/>
            <person name="Seidl M.F."/>
            <person name="Faino L."/>
            <person name="Mbengue M."/>
            <person name="Navaud O."/>
            <person name="Raffaele S."/>
            <person name="Hammond-Kosack K."/>
            <person name="Heard S."/>
            <person name="Oliver R."/>
        </authorList>
    </citation>
    <scope>NUCLEOTIDE SEQUENCE [LARGE SCALE GENOMIC DNA]</scope>
    <source>
        <strain evidence="4">ATCC 18683 / 1980 / Ss-1</strain>
    </source>
</reference>
<dbReference type="EMBL" id="CP017819">
    <property type="protein sequence ID" value="APA10671.1"/>
    <property type="molecule type" value="Genomic_DNA"/>
</dbReference>
<feature type="signal peptide" evidence="2">
    <location>
        <begin position="1"/>
        <end position="17"/>
    </location>
</feature>